<evidence type="ECO:0000313" key="5">
    <source>
        <dbReference type="EMBL" id="MFC5988191.1"/>
    </source>
</evidence>
<evidence type="ECO:0000256" key="2">
    <source>
        <dbReference type="SAM" id="MobiDB-lite"/>
    </source>
</evidence>
<evidence type="ECO:0000259" key="4">
    <source>
        <dbReference type="Pfam" id="PF04773"/>
    </source>
</evidence>
<name>A0ABW1ISZ2_9BACL</name>
<proteinExistence type="predicted"/>
<comment type="caution">
    <text evidence="5">The sequence shown here is derived from an EMBL/GenBank/DDBJ whole genome shotgun (WGS) entry which is preliminary data.</text>
</comment>
<feature type="compositionally biased region" description="Basic and acidic residues" evidence="2">
    <location>
        <begin position="417"/>
        <end position="428"/>
    </location>
</feature>
<feature type="domain" description="FecR protein" evidence="4">
    <location>
        <begin position="78"/>
        <end position="179"/>
    </location>
</feature>
<organism evidence="5 6">
    <name type="scientific">Marinicrinis lubricantis</name>
    <dbReference type="NCBI Taxonomy" id="2086470"/>
    <lineage>
        <taxon>Bacteria</taxon>
        <taxon>Bacillati</taxon>
        <taxon>Bacillota</taxon>
        <taxon>Bacilli</taxon>
        <taxon>Bacillales</taxon>
        <taxon>Paenibacillaceae</taxon>
    </lineage>
</organism>
<dbReference type="PANTHER" id="PTHR38731:SF1">
    <property type="entry name" value="FECR PROTEIN DOMAIN-CONTAINING PROTEIN"/>
    <property type="match status" value="1"/>
</dbReference>
<keyword evidence="3" id="KW-0732">Signal</keyword>
<dbReference type="PANTHER" id="PTHR38731">
    <property type="entry name" value="LIPL45-RELATED LIPOPROTEIN-RELATED"/>
    <property type="match status" value="1"/>
</dbReference>
<dbReference type="RefSeq" id="WP_379895645.1">
    <property type="nucleotide sequence ID" value="NZ_CBCSCT010000020.1"/>
</dbReference>
<dbReference type="Gene3D" id="2.60.120.1440">
    <property type="match status" value="1"/>
</dbReference>
<feature type="chain" id="PRO_5046281441" evidence="3">
    <location>
        <begin position="34"/>
        <end position="618"/>
    </location>
</feature>
<dbReference type="Proteomes" id="UP001596250">
    <property type="component" value="Unassembled WGS sequence"/>
</dbReference>
<dbReference type="Pfam" id="PF04773">
    <property type="entry name" value="FecR"/>
    <property type="match status" value="1"/>
</dbReference>
<gene>
    <name evidence="5" type="ORF">ACFPXP_17455</name>
</gene>
<reference evidence="6" key="1">
    <citation type="journal article" date="2019" name="Int. J. Syst. Evol. Microbiol.">
        <title>The Global Catalogue of Microorganisms (GCM) 10K type strain sequencing project: providing services to taxonomists for standard genome sequencing and annotation.</title>
        <authorList>
            <consortium name="The Broad Institute Genomics Platform"/>
            <consortium name="The Broad Institute Genome Sequencing Center for Infectious Disease"/>
            <person name="Wu L."/>
            <person name="Ma J."/>
        </authorList>
    </citation>
    <scope>NUCLEOTIDE SEQUENCE [LARGE SCALE GENOMIC DNA]</scope>
    <source>
        <strain evidence="6">CCM 8749</strain>
    </source>
</reference>
<accession>A0ABW1ISZ2</accession>
<dbReference type="EMBL" id="JBHSQV010000177">
    <property type="protein sequence ID" value="MFC5988191.1"/>
    <property type="molecule type" value="Genomic_DNA"/>
</dbReference>
<evidence type="ECO:0000256" key="3">
    <source>
        <dbReference type="SAM" id="SignalP"/>
    </source>
</evidence>
<feature type="coiled-coil region" evidence="1">
    <location>
        <begin position="235"/>
        <end position="262"/>
    </location>
</feature>
<sequence>MNSKPSLFMFIRRSRLAVIGALILCLLAANAHAPSTFAADDERTIRIIEAKGSVTVKKSGGSLSLNGYQGMTLSEGDSIAAGTDSHVILRVEDEGDEITVGADSELYISDLSIQQNDTVTRLYLNTGSAWVEAHSLSGDKEVFEMVTTEGALHVRGTNFLMFVNPLTGQTSMVVASGIVQARQQNKFDPQQSNVVSVYPAQQINLDSRTQVPDLKTKVGVADIEQIVNQAPAQVLESIIRNSSEVQQENEQLMERLKQSLEKGSVSPDANANLYLSDQLQMDQYRHNIDQMLLNIAKQAVDAKKIDEKQMQQIIDEANQGITDPKFKLDRDRAKPLDRTAGLDPEVEKAKQQANEAAVRAKEEQRQMLDNQQRLASLIAQIEQAKRAVEEANRQAAEEAAKRAEEQLKQQLDEAARKAFEERKQRNEQSSRPVQTGRIQPGGPGSAAPPDNSGPNNPGPTPSEPEMSIALNSASISGNTVTAALTMSGFTGENSFFAVEVHLLYDSSRLSYQGNGKVARNPHAIFGARDGSTELIRAYEGERVSELLYAAAFGLPAESNAGLSVEGEQLLVEIPLTLIRTGTEDLNIQLIYFKVVDQDGNTVLDGSDLLQNPVTVPVQ</sequence>
<evidence type="ECO:0000256" key="1">
    <source>
        <dbReference type="SAM" id="Coils"/>
    </source>
</evidence>
<protein>
    <submittedName>
        <fullName evidence="5">FecR domain-containing protein</fullName>
    </submittedName>
</protein>
<evidence type="ECO:0000313" key="6">
    <source>
        <dbReference type="Proteomes" id="UP001596250"/>
    </source>
</evidence>
<keyword evidence="1" id="KW-0175">Coiled coil</keyword>
<feature type="region of interest" description="Disordered" evidence="2">
    <location>
        <begin position="417"/>
        <end position="466"/>
    </location>
</feature>
<keyword evidence="6" id="KW-1185">Reference proteome</keyword>
<feature type="signal peptide" evidence="3">
    <location>
        <begin position="1"/>
        <end position="33"/>
    </location>
</feature>
<dbReference type="InterPro" id="IPR006860">
    <property type="entry name" value="FecR"/>
</dbReference>